<proteinExistence type="inferred from homology"/>
<evidence type="ECO:0000259" key="3">
    <source>
        <dbReference type="Pfam" id="PF07905"/>
    </source>
</evidence>
<evidence type="ECO:0000256" key="1">
    <source>
        <dbReference type="ARBA" id="ARBA00006754"/>
    </source>
</evidence>
<feature type="region of interest" description="Disordered" evidence="2">
    <location>
        <begin position="1"/>
        <end position="46"/>
    </location>
</feature>
<accession>A0ABN2RQV9</accession>
<dbReference type="RefSeq" id="WP_344658236.1">
    <property type="nucleotide sequence ID" value="NZ_BAAAQM010000019.1"/>
</dbReference>
<keyword evidence="7" id="KW-1185">Reference proteome</keyword>
<dbReference type="Pfam" id="PF17853">
    <property type="entry name" value="GGDEF_2"/>
    <property type="match status" value="1"/>
</dbReference>
<name>A0ABN2RQV9_9ACTN</name>
<feature type="domain" description="PucR C-terminal helix-turn-helix" evidence="4">
    <location>
        <begin position="552"/>
        <end position="610"/>
    </location>
</feature>
<comment type="similarity">
    <text evidence="1">Belongs to the CdaR family.</text>
</comment>
<dbReference type="EMBL" id="BAAAQM010000019">
    <property type="protein sequence ID" value="GAA1973360.1"/>
    <property type="molecule type" value="Genomic_DNA"/>
</dbReference>
<feature type="domain" description="Purine catabolism PurC-like" evidence="3">
    <location>
        <begin position="55"/>
        <end position="172"/>
    </location>
</feature>
<dbReference type="InterPro" id="IPR042070">
    <property type="entry name" value="PucR_C-HTH_sf"/>
</dbReference>
<protein>
    <submittedName>
        <fullName evidence="6">PucR family transcriptional regulator</fullName>
    </submittedName>
</protein>
<dbReference type="InterPro" id="IPR029016">
    <property type="entry name" value="GAF-like_dom_sf"/>
</dbReference>
<reference evidence="6 7" key="1">
    <citation type="journal article" date="2019" name="Int. J. Syst. Evol. Microbiol.">
        <title>The Global Catalogue of Microorganisms (GCM) 10K type strain sequencing project: providing services to taxonomists for standard genome sequencing and annotation.</title>
        <authorList>
            <consortium name="The Broad Institute Genomics Platform"/>
            <consortium name="The Broad Institute Genome Sequencing Center for Infectious Disease"/>
            <person name="Wu L."/>
            <person name="Ma J."/>
        </authorList>
    </citation>
    <scope>NUCLEOTIDE SEQUENCE [LARGE SCALE GENOMIC DNA]</scope>
    <source>
        <strain evidence="6 7">JCM 16013</strain>
    </source>
</reference>
<comment type="caution">
    <text evidence="6">The sequence shown here is derived from an EMBL/GenBank/DDBJ whole genome shotgun (WGS) entry which is preliminary data.</text>
</comment>
<organism evidence="6 7">
    <name type="scientific">Catenulispora subtropica</name>
    <dbReference type="NCBI Taxonomy" id="450798"/>
    <lineage>
        <taxon>Bacteria</taxon>
        <taxon>Bacillati</taxon>
        <taxon>Actinomycetota</taxon>
        <taxon>Actinomycetes</taxon>
        <taxon>Catenulisporales</taxon>
        <taxon>Catenulisporaceae</taxon>
        <taxon>Catenulispora</taxon>
    </lineage>
</organism>
<evidence type="ECO:0000256" key="2">
    <source>
        <dbReference type="SAM" id="MobiDB-lite"/>
    </source>
</evidence>
<evidence type="ECO:0000259" key="4">
    <source>
        <dbReference type="Pfam" id="PF13556"/>
    </source>
</evidence>
<dbReference type="Gene3D" id="1.10.10.2840">
    <property type="entry name" value="PucR C-terminal helix-turn-helix domain"/>
    <property type="match status" value="1"/>
</dbReference>
<dbReference type="PANTHER" id="PTHR33744:SF1">
    <property type="entry name" value="DNA-BINDING TRANSCRIPTIONAL ACTIVATOR ADER"/>
    <property type="match status" value="1"/>
</dbReference>
<dbReference type="Proteomes" id="UP001499854">
    <property type="component" value="Unassembled WGS sequence"/>
</dbReference>
<gene>
    <name evidence="6" type="ORF">GCM10009838_36430</name>
</gene>
<dbReference type="Pfam" id="PF13556">
    <property type="entry name" value="HTH_30"/>
    <property type="match status" value="1"/>
</dbReference>
<dbReference type="InterPro" id="IPR025736">
    <property type="entry name" value="PucR_C-HTH_dom"/>
</dbReference>
<evidence type="ECO:0000259" key="5">
    <source>
        <dbReference type="Pfam" id="PF17853"/>
    </source>
</evidence>
<feature type="compositionally biased region" description="Basic and acidic residues" evidence="2">
    <location>
        <begin position="7"/>
        <end position="40"/>
    </location>
</feature>
<dbReference type="InterPro" id="IPR051448">
    <property type="entry name" value="CdaR-like_regulators"/>
</dbReference>
<feature type="domain" description="CdaR GGDEF-like" evidence="5">
    <location>
        <begin position="386"/>
        <end position="499"/>
    </location>
</feature>
<dbReference type="InterPro" id="IPR041522">
    <property type="entry name" value="CdaR_GGDEF"/>
</dbReference>
<dbReference type="Gene3D" id="3.30.450.40">
    <property type="match status" value="1"/>
</dbReference>
<dbReference type="PANTHER" id="PTHR33744">
    <property type="entry name" value="CARBOHYDRATE DIACID REGULATOR"/>
    <property type="match status" value="1"/>
</dbReference>
<dbReference type="Pfam" id="PF07905">
    <property type="entry name" value="PucR"/>
    <property type="match status" value="1"/>
</dbReference>
<dbReference type="InterPro" id="IPR012914">
    <property type="entry name" value="PucR_dom"/>
</dbReference>
<evidence type="ECO:0000313" key="7">
    <source>
        <dbReference type="Proteomes" id="UP001499854"/>
    </source>
</evidence>
<sequence length="616" mass="66294">MGNLANDHAEASQRSPYDARERAGDPAEESAKRAAKEPAEGRQATGAIGLTVDQTLTLPALTGARIVAGSAGRHRVVERVNVMEVPDILPWVKPKELLLTTGYPLRHSPTPLAGLIADLDRAGLSAIAIKPHRYLGDLPPELLRAADELGFPVIELPERVAFDDILTEVLSDVLDRQAAVLARADRVHRALAQIALEGGGLAELTAELARILGGPVLVTTPDGRVLAEHGADAVHDAPCFDTEAGAQTPGHPADRIVQSPVQRTAPHRRLRTESEPAGLTTHHGHQHALIPIVAGRVDHGRLVAFAGPRPFDAADVAALERAATVAALAVVKELAVAAVEDKYRADFLRDLLTGRLEDPQSAVAHAVTLGWDLEPVPNPADKQHRRKLVVLVAELDPGQSVLPASQHALRPARERFAAAWQNVVAARDRSAPVAGFNQEVVVVLKSGDDPDPLVRSLIAEVSGTGGGGRRTFSTGVSRPVSAVDDLPAAYEEARRAVRMGRRLNGPGSVVHFDALGVYRLLSLIPDPAELRDFARQTLRGLANDGDAEAEDLRTTLEVLLDTNLNVAEAARRLHFHYNTLRYRIGKIERLVGPFMERPDLRLDLSVALRILHMRGL</sequence>
<evidence type="ECO:0000313" key="6">
    <source>
        <dbReference type="EMBL" id="GAA1973360.1"/>
    </source>
</evidence>